<evidence type="ECO:0000259" key="1">
    <source>
        <dbReference type="SMART" id="SM00933"/>
    </source>
</evidence>
<evidence type="ECO:0000313" key="2">
    <source>
        <dbReference type="EMBL" id="GGK03002.1"/>
    </source>
</evidence>
<proteinExistence type="predicted"/>
<feature type="domain" description="NurA" evidence="1">
    <location>
        <begin position="61"/>
        <end position="283"/>
    </location>
</feature>
<dbReference type="SMART" id="SM00933">
    <property type="entry name" value="NurA"/>
    <property type="match status" value="1"/>
</dbReference>
<dbReference type="Pfam" id="PF09376">
    <property type="entry name" value="NurA"/>
    <property type="match status" value="1"/>
</dbReference>
<dbReference type="InterPro" id="IPR018977">
    <property type="entry name" value="NurA_domain"/>
</dbReference>
<organism evidence="2 3">
    <name type="scientific">Calditerricola satsumensis</name>
    <dbReference type="NCBI Taxonomy" id="373054"/>
    <lineage>
        <taxon>Bacteria</taxon>
        <taxon>Bacillati</taxon>
        <taxon>Bacillota</taxon>
        <taxon>Bacilli</taxon>
        <taxon>Bacillales</taxon>
        <taxon>Bacillaceae</taxon>
        <taxon>Calditerricola</taxon>
    </lineage>
</organism>
<dbReference type="Proteomes" id="UP000637720">
    <property type="component" value="Unassembled WGS sequence"/>
</dbReference>
<protein>
    <recommendedName>
        <fullName evidence="1">NurA domain-containing protein</fullName>
    </recommendedName>
</protein>
<dbReference type="EMBL" id="BMOF01000033">
    <property type="protein sequence ID" value="GGK03002.1"/>
    <property type="molecule type" value="Genomic_DNA"/>
</dbReference>
<keyword evidence="3" id="KW-1185">Reference proteome</keyword>
<dbReference type="RefSeq" id="WP_188817547.1">
    <property type="nucleotide sequence ID" value="NZ_BMOF01000033.1"/>
</dbReference>
<reference evidence="2" key="1">
    <citation type="journal article" date="2014" name="Int. J. Syst. Evol. Microbiol.">
        <title>Complete genome sequence of Corynebacterium casei LMG S-19264T (=DSM 44701T), isolated from a smear-ripened cheese.</title>
        <authorList>
            <consortium name="US DOE Joint Genome Institute (JGI-PGF)"/>
            <person name="Walter F."/>
            <person name="Albersmeier A."/>
            <person name="Kalinowski J."/>
            <person name="Ruckert C."/>
        </authorList>
    </citation>
    <scope>NUCLEOTIDE SEQUENCE</scope>
    <source>
        <strain evidence="2">JCM 14719</strain>
    </source>
</reference>
<name>A0A8J3BF61_9BACI</name>
<comment type="caution">
    <text evidence="2">The sequence shown here is derived from an EMBL/GenBank/DDBJ whole genome shotgun (WGS) entry which is preliminary data.</text>
</comment>
<evidence type="ECO:0000313" key="3">
    <source>
        <dbReference type="Proteomes" id="UP000637720"/>
    </source>
</evidence>
<accession>A0A8J3BF61</accession>
<gene>
    <name evidence="2" type="ORF">GCM10007043_16290</name>
</gene>
<sequence length="314" mass="35375">MWHVSPDLIERLRDVGERLSQRYRRRDDRDKIRQKVTTTYGDIRRLSPFSSSALAEWTQGRPLVAVDGSVNSTGGTPPHTVVLFQALAKSSHGAQHWAADVRTPLLEEGDLWAKDEGRWRSRVLAKLELAVARKAVEAERPRAVLMDGSLFHYHLDAPDEWAALKAAVLEQDVLLIGVSEEIGTTDVARACVEGSAHGRTDREVLYGVLEPGECFWVDNLGRKQGFRTVFARTSRHPQCIGIDLLIEQRQEAADAVRLVMALTPPEGRGIPLWLDIVDRDVRITDKLVEALVDQYLDPAVKRLVLSPKRRERPY</sequence>
<reference evidence="2" key="2">
    <citation type="submission" date="2020-09" db="EMBL/GenBank/DDBJ databases">
        <authorList>
            <person name="Sun Q."/>
            <person name="Ohkuma M."/>
        </authorList>
    </citation>
    <scope>NUCLEOTIDE SEQUENCE</scope>
    <source>
        <strain evidence="2">JCM 14719</strain>
    </source>
</reference>
<dbReference type="AlphaFoldDB" id="A0A8J3BF61"/>